<dbReference type="RefSeq" id="WP_032631895.1">
    <property type="nucleotide sequence ID" value="NZ_JPQU01000109.1"/>
</dbReference>
<dbReference type="PANTHER" id="PTHR30388:SF6">
    <property type="entry name" value="XANTHINE DEHYDROGENASE SUBUNIT A-RELATED"/>
    <property type="match status" value="1"/>
</dbReference>
<keyword evidence="4" id="KW-1185">Reference proteome</keyword>
<dbReference type="PATRIC" id="fig|317.175.peg.5335"/>
<dbReference type="Pfam" id="PF02625">
    <property type="entry name" value="XdhC_CoxI"/>
    <property type="match status" value="1"/>
</dbReference>
<feature type="domain" description="XdhC- CoxI" evidence="1">
    <location>
        <begin position="17"/>
        <end position="80"/>
    </location>
</feature>
<dbReference type="EMBL" id="JPQU01000109">
    <property type="protein sequence ID" value="KFE50067.1"/>
    <property type="molecule type" value="Genomic_DNA"/>
</dbReference>
<dbReference type="InterPro" id="IPR027051">
    <property type="entry name" value="XdhC_Rossmann_dom"/>
</dbReference>
<dbReference type="AlphaFoldDB" id="A0A085V3Q4"/>
<evidence type="ECO:0000259" key="1">
    <source>
        <dbReference type="Pfam" id="PF02625"/>
    </source>
</evidence>
<evidence type="ECO:0000313" key="3">
    <source>
        <dbReference type="EMBL" id="KFE50067.1"/>
    </source>
</evidence>
<feature type="domain" description="XdhC Rossmann" evidence="2">
    <location>
        <begin position="212"/>
        <end position="354"/>
    </location>
</feature>
<dbReference type="InterPro" id="IPR003777">
    <property type="entry name" value="XdhC_CoxI"/>
</dbReference>
<proteinExistence type="predicted"/>
<reference evidence="3 4" key="1">
    <citation type="submission" date="2014-07" db="EMBL/GenBank/DDBJ databases">
        <title>Draft Genome Sequences of Environmental Pseudomonas syringae strains.</title>
        <authorList>
            <person name="Baltrus D.A."/>
            <person name="Berge O."/>
            <person name="Morris C."/>
        </authorList>
    </citation>
    <scope>NUCLEOTIDE SEQUENCE [LARGE SCALE GENOMIC DNA]</scope>
    <source>
        <strain evidence="3 4">GAW0119</strain>
    </source>
</reference>
<protein>
    <submittedName>
        <fullName evidence="3">Xanthine dehydrogenase</fullName>
    </submittedName>
</protein>
<dbReference type="Gene3D" id="3.40.50.720">
    <property type="entry name" value="NAD(P)-binding Rossmann-like Domain"/>
    <property type="match status" value="1"/>
</dbReference>
<accession>A0A085V3Q4</accession>
<sequence>MNDLSRLLDALSQAQVDGQDAVIATVVKVEGSAYRRPGARMVIPQLGSATGTVSGGCLESDVSKKAWWLTAAGKPVIRTYSTGEDDDELEDAELSFGLGCNGTVHILFERTSERTPSLAVSVLQQVQTSSRPAALATVIFSDDERHTAVGERAAIRPDGQCDVQLQDRDLSALISADLHIVLESGKSAIRSYQGSSGWVQVLLEYIPAPRRLVIFGAGHDAVPLVSMARLQGWHTTVIDARTHFARPDRFVDADHVAAMPLQPFAGLQALVEDAAVVVMTHSFTQDRHWLSQVLALKPRYIGQLGPRSRTERLLDEIPDNPRHAPAFAALHYPVGLDLGGDTPQCVALSILAEINAVLNQRQGGMLKHREASIHAADVIMPGEPAMQMMGS</sequence>
<dbReference type="InterPro" id="IPR052698">
    <property type="entry name" value="MoCofactor_Util/Proc"/>
</dbReference>
<evidence type="ECO:0000313" key="4">
    <source>
        <dbReference type="Proteomes" id="UP000028631"/>
    </source>
</evidence>
<dbReference type="PANTHER" id="PTHR30388">
    <property type="entry name" value="ALDEHYDE OXIDOREDUCTASE MOLYBDENUM COFACTOR ASSEMBLY PROTEIN"/>
    <property type="match status" value="1"/>
</dbReference>
<name>A0A085V3Q4_PSESX</name>
<dbReference type="OrthoDB" id="9815497at2"/>
<dbReference type="Pfam" id="PF13478">
    <property type="entry name" value="XdhC_C"/>
    <property type="match status" value="1"/>
</dbReference>
<comment type="caution">
    <text evidence="3">The sequence shown here is derived from an EMBL/GenBank/DDBJ whole genome shotgun (WGS) entry which is preliminary data.</text>
</comment>
<organism evidence="3 4">
    <name type="scientific">Pseudomonas syringae</name>
    <dbReference type="NCBI Taxonomy" id="317"/>
    <lineage>
        <taxon>Bacteria</taxon>
        <taxon>Pseudomonadati</taxon>
        <taxon>Pseudomonadota</taxon>
        <taxon>Gammaproteobacteria</taxon>
        <taxon>Pseudomonadales</taxon>
        <taxon>Pseudomonadaceae</taxon>
        <taxon>Pseudomonas</taxon>
    </lineage>
</organism>
<dbReference type="Proteomes" id="UP000028631">
    <property type="component" value="Unassembled WGS sequence"/>
</dbReference>
<evidence type="ECO:0000259" key="2">
    <source>
        <dbReference type="Pfam" id="PF13478"/>
    </source>
</evidence>
<gene>
    <name evidence="3" type="ORF">IV01_25595</name>
</gene>